<comment type="catalytic activity">
    <reaction evidence="1">
        <text>ATP + protein L-histidine = ADP + protein N-phospho-L-histidine.</text>
        <dbReference type="EC" id="2.7.13.3"/>
    </reaction>
</comment>
<sequence length="444" mass="49083">MINRFRIRFVLIAAVAIAIVMILPTAALNYASHWENGRETTTLLRLIDENDGVLPSNLAQLTALGITDTDAQHYQYFSVLRGIDDTVTITRKSNLDYISDAQISAAALAVMRAASTTTQEGTTVIHGQSFSYLMSSDSEGTRLTGMNINPELTSRTRLWNLSLISFFGGLLLFILIATILSRWAIRPFIENYENQKRFITNAGHELKTPLAIISANTELQEMLDGESEWSASTKEQVARMTALINQMVALARLEEQPDMQLTDIDFSDTVQRAASSFKSSVIRDGKTFQLTVAPDIHVKAESKSAFELVNILVDNANKYCDEAGTVSVMLRRSRDWRYSAHLEVANTYVQGKGRDYSQFFERFYREDESHTRGASGGASTSSAQTTSAPETASATSAQATSASAQPARSGFGIGLNMAQSMVKLFKGRIDVRYSEDTIIFIVRI</sequence>
<dbReference type="PANTHER" id="PTHR45453">
    <property type="entry name" value="PHOSPHATE REGULON SENSOR PROTEIN PHOR"/>
    <property type="match status" value="1"/>
</dbReference>
<dbReference type="PANTHER" id="PTHR45453:SF1">
    <property type="entry name" value="PHOSPHATE REGULON SENSOR PROTEIN PHOR"/>
    <property type="match status" value="1"/>
</dbReference>
<accession>A0A1Y2SSL7</accession>
<dbReference type="GO" id="GO:0005886">
    <property type="term" value="C:plasma membrane"/>
    <property type="evidence" value="ECO:0007669"/>
    <property type="project" value="UniProtKB-SubCell"/>
</dbReference>
<dbReference type="InterPro" id="IPR036097">
    <property type="entry name" value="HisK_dim/P_sf"/>
</dbReference>
<dbReference type="EMBL" id="NEKC01000023">
    <property type="protein sequence ID" value="OTA28095.1"/>
    <property type="molecule type" value="Genomic_DNA"/>
</dbReference>
<feature type="compositionally biased region" description="Low complexity" evidence="9">
    <location>
        <begin position="377"/>
        <end position="401"/>
    </location>
</feature>
<keyword evidence="4" id="KW-0597">Phosphoprotein</keyword>
<keyword evidence="7" id="KW-0902">Two-component regulatory system</keyword>
<dbReference type="EC" id="2.7.13.3" evidence="3"/>
<dbReference type="SUPFAM" id="SSF47384">
    <property type="entry name" value="Homodimeric domain of signal transducing histidine kinase"/>
    <property type="match status" value="1"/>
</dbReference>
<dbReference type="AlphaFoldDB" id="A0A1Y2SSL7"/>
<feature type="transmembrane region" description="Helical" evidence="10">
    <location>
        <begin position="158"/>
        <end position="180"/>
    </location>
</feature>
<keyword evidence="5" id="KW-0808">Transferase</keyword>
<dbReference type="SMART" id="SM00388">
    <property type="entry name" value="HisKA"/>
    <property type="match status" value="1"/>
</dbReference>
<reference evidence="12 13" key="1">
    <citation type="submission" date="2017-04" db="EMBL/GenBank/DDBJ databases">
        <title>Draft genome sequences of Alloscardovia macacae UMA81211 and UMA81212 isolated from the feces of a rhesus macaque (Macaca mulatta).</title>
        <authorList>
            <person name="Albert K."/>
            <person name="Sela D.A."/>
        </authorList>
    </citation>
    <scope>NUCLEOTIDE SEQUENCE [LARGE SCALE GENOMIC DNA]</scope>
    <source>
        <strain evidence="12 13">UMA81212</strain>
    </source>
</reference>
<feature type="domain" description="Histidine kinase" evidence="11">
    <location>
        <begin position="201"/>
        <end position="444"/>
    </location>
</feature>
<dbReference type="SMART" id="SM00387">
    <property type="entry name" value="HATPase_c"/>
    <property type="match status" value="1"/>
</dbReference>
<evidence type="ECO:0000256" key="7">
    <source>
        <dbReference type="ARBA" id="ARBA00023012"/>
    </source>
</evidence>
<dbReference type="Gene3D" id="3.30.565.10">
    <property type="entry name" value="Histidine kinase-like ATPase, C-terminal domain"/>
    <property type="match status" value="1"/>
</dbReference>
<dbReference type="OrthoDB" id="9786919at2"/>
<dbReference type="PROSITE" id="PS50109">
    <property type="entry name" value="HIS_KIN"/>
    <property type="match status" value="1"/>
</dbReference>
<evidence type="ECO:0000256" key="1">
    <source>
        <dbReference type="ARBA" id="ARBA00000085"/>
    </source>
</evidence>
<dbReference type="RefSeq" id="WP_086107197.1">
    <property type="nucleotide sequence ID" value="NZ_NEKB01000023.1"/>
</dbReference>
<evidence type="ECO:0000256" key="9">
    <source>
        <dbReference type="SAM" id="MobiDB-lite"/>
    </source>
</evidence>
<dbReference type="GO" id="GO:0004721">
    <property type="term" value="F:phosphoprotein phosphatase activity"/>
    <property type="evidence" value="ECO:0007669"/>
    <property type="project" value="TreeGrafter"/>
</dbReference>
<keyword evidence="6" id="KW-0418">Kinase</keyword>
<keyword evidence="10" id="KW-0472">Membrane</keyword>
<dbReference type="STRING" id="1160091.B9T39_07520"/>
<dbReference type="GO" id="GO:0016036">
    <property type="term" value="P:cellular response to phosphate starvation"/>
    <property type="evidence" value="ECO:0007669"/>
    <property type="project" value="TreeGrafter"/>
</dbReference>
<dbReference type="InterPro" id="IPR003594">
    <property type="entry name" value="HATPase_dom"/>
</dbReference>
<protein>
    <recommendedName>
        <fullName evidence="8">Sensor-like histidine kinase SenX3</fullName>
        <ecNumber evidence="3">2.7.13.3</ecNumber>
    </recommendedName>
</protein>
<comment type="caution">
    <text evidence="12">The sequence shown here is derived from an EMBL/GenBank/DDBJ whole genome shotgun (WGS) entry which is preliminary data.</text>
</comment>
<feature type="region of interest" description="Disordered" evidence="9">
    <location>
        <begin position="370"/>
        <end position="401"/>
    </location>
</feature>
<dbReference type="Proteomes" id="UP000243540">
    <property type="component" value="Unassembled WGS sequence"/>
</dbReference>
<dbReference type="GO" id="GO:0000155">
    <property type="term" value="F:phosphorelay sensor kinase activity"/>
    <property type="evidence" value="ECO:0007669"/>
    <property type="project" value="InterPro"/>
</dbReference>
<evidence type="ECO:0000256" key="5">
    <source>
        <dbReference type="ARBA" id="ARBA00022679"/>
    </source>
</evidence>
<dbReference type="CDD" id="cd00082">
    <property type="entry name" value="HisKA"/>
    <property type="match status" value="1"/>
</dbReference>
<keyword evidence="10" id="KW-0812">Transmembrane</keyword>
<proteinExistence type="predicted"/>
<comment type="subcellular location">
    <subcellularLocation>
        <location evidence="2">Cell membrane</location>
    </subcellularLocation>
</comment>
<dbReference type="InterPro" id="IPR050351">
    <property type="entry name" value="BphY/WalK/GraS-like"/>
</dbReference>
<dbReference type="Pfam" id="PF00512">
    <property type="entry name" value="HisKA"/>
    <property type="match status" value="1"/>
</dbReference>
<gene>
    <name evidence="12" type="ORF">B9T39_07520</name>
</gene>
<evidence type="ECO:0000313" key="12">
    <source>
        <dbReference type="EMBL" id="OTA28095.1"/>
    </source>
</evidence>
<evidence type="ECO:0000313" key="13">
    <source>
        <dbReference type="Proteomes" id="UP000243540"/>
    </source>
</evidence>
<keyword evidence="10" id="KW-1133">Transmembrane helix</keyword>
<name>A0A1Y2SSL7_9BIFI</name>
<evidence type="ECO:0000256" key="4">
    <source>
        <dbReference type="ARBA" id="ARBA00022553"/>
    </source>
</evidence>
<evidence type="ECO:0000256" key="8">
    <source>
        <dbReference type="ARBA" id="ARBA00039401"/>
    </source>
</evidence>
<evidence type="ECO:0000256" key="6">
    <source>
        <dbReference type="ARBA" id="ARBA00022777"/>
    </source>
</evidence>
<evidence type="ECO:0000256" key="2">
    <source>
        <dbReference type="ARBA" id="ARBA00004236"/>
    </source>
</evidence>
<dbReference type="InterPro" id="IPR003661">
    <property type="entry name" value="HisK_dim/P_dom"/>
</dbReference>
<dbReference type="Gene3D" id="1.10.287.130">
    <property type="match status" value="1"/>
</dbReference>
<evidence type="ECO:0000256" key="10">
    <source>
        <dbReference type="SAM" id="Phobius"/>
    </source>
</evidence>
<evidence type="ECO:0000259" key="11">
    <source>
        <dbReference type="PROSITE" id="PS50109"/>
    </source>
</evidence>
<dbReference type="SUPFAM" id="SSF55874">
    <property type="entry name" value="ATPase domain of HSP90 chaperone/DNA topoisomerase II/histidine kinase"/>
    <property type="match status" value="1"/>
</dbReference>
<evidence type="ECO:0000256" key="3">
    <source>
        <dbReference type="ARBA" id="ARBA00012438"/>
    </source>
</evidence>
<dbReference type="CDD" id="cd00075">
    <property type="entry name" value="HATPase"/>
    <property type="match status" value="1"/>
</dbReference>
<organism evidence="12 13">
    <name type="scientific">Alloscardovia macacae</name>
    <dbReference type="NCBI Taxonomy" id="1160091"/>
    <lineage>
        <taxon>Bacteria</taxon>
        <taxon>Bacillati</taxon>
        <taxon>Actinomycetota</taxon>
        <taxon>Actinomycetes</taxon>
        <taxon>Bifidobacteriales</taxon>
        <taxon>Bifidobacteriaceae</taxon>
        <taxon>Alloscardovia</taxon>
    </lineage>
</organism>
<dbReference type="InterPro" id="IPR005467">
    <property type="entry name" value="His_kinase_dom"/>
</dbReference>
<dbReference type="InterPro" id="IPR036890">
    <property type="entry name" value="HATPase_C_sf"/>
</dbReference>